<sequence length="364" mass="39814">MMEPHCEAAAEAARALFYLHASPALTPAKAADLMRAGLAAQTPAALQLDAPAHDSAEESDDTESGYGSASRDMLAIKERKNGSGSSRHAPSSGTAAPPRRPRSRRIMLRKNRDAAASYKRSVDEEDAQQEEEEAKDDESSRGEHGDDAMSVVQACDINNNNNNNNNRHGVEVDDDDDDDDDDEEEDVEFAETRSEPPGLGAGSTPNTALAALLNLNRAFMHGAYPSVAGPSSTSASAVAAAANLKANPSHHGHMDSLLQGASMLADMPAAAARRARSSSVAVVEKRFSRDAMPVMRMSKVGAYSPDERKRLIDKFLRKREKRIWRKRVKYNVRKNFADSRLRVKGRFVRKEDEEQLRELLVLSF</sequence>
<dbReference type="AlphaFoldDB" id="A0A2R5GAF6"/>
<evidence type="ECO:0000313" key="5">
    <source>
        <dbReference type="EMBL" id="GBG25061.1"/>
    </source>
</evidence>
<evidence type="ECO:0000256" key="1">
    <source>
        <dbReference type="ARBA" id="ARBA00004123"/>
    </source>
</evidence>
<feature type="compositionally biased region" description="Acidic residues" evidence="3">
    <location>
        <begin position="172"/>
        <end position="189"/>
    </location>
</feature>
<keyword evidence="2" id="KW-0539">Nucleus</keyword>
<protein>
    <submittedName>
        <fullName evidence="5">Two-component response regulator-like APRR7</fullName>
    </submittedName>
</protein>
<feature type="compositionally biased region" description="Basic residues" evidence="3">
    <location>
        <begin position="99"/>
        <end position="109"/>
    </location>
</feature>
<dbReference type="Pfam" id="PF06203">
    <property type="entry name" value="CCT"/>
    <property type="match status" value="1"/>
</dbReference>
<dbReference type="Proteomes" id="UP000241890">
    <property type="component" value="Unassembled WGS sequence"/>
</dbReference>
<dbReference type="OrthoDB" id="153872at2759"/>
<organism evidence="5 6">
    <name type="scientific">Hondaea fermentalgiana</name>
    <dbReference type="NCBI Taxonomy" id="2315210"/>
    <lineage>
        <taxon>Eukaryota</taxon>
        <taxon>Sar</taxon>
        <taxon>Stramenopiles</taxon>
        <taxon>Bigyra</taxon>
        <taxon>Labyrinthulomycetes</taxon>
        <taxon>Thraustochytrida</taxon>
        <taxon>Thraustochytriidae</taxon>
        <taxon>Hondaea</taxon>
    </lineage>
</organism>
<proteinExistence type="predicted"/>
<dbReference type="InterPro" id="IPR010402">
    <property type="entry name" value="CCT_domain"/>
</dbReference>
<evidence type="ECO:0000259" key="4">
    <source>
        <dbReference type="PROSITE" id="PS51017"/>
    </source>
</evidence>
<evidence type="ECO:0000313" key="6">
    <source>
        <dbReference type="Proteomes" id="UP000241890"/>
    </source>
</evidence>
<accession>A0A2R5GAF6</accession>
<gene>
    <name evidence="5" type="ORF">FCC1311_012782</name>
</gene>
<comment type="caution">
    <text evidence="5">The sequence shown here is derived from an EMBL/GenBank/DDBJ whole genome shotgun (WGS) entry which is preliminary data.</text>
</comment>
<dbReference type="InParanoid" id="A0A2R5GAF6"/>
<feature type="region of interest" description="Disordered" evidence="3">
    <location>
        <begin position="45"/>
        <end position="205"/>
    </location>
</feature>
<evidence type="ECO:0000256" key="2">
    <source>
        <dbReference type="ARBA" id="ARBA00023242"/>
    </source>
</evidence>
<evidence type="ECO:0000256" key="3">
    <source>
        <dbReference type="SAM" id="MobiDB-lite"/>
    </source>
</evidence>
<name>A0A2R5GAF6_9STRA</name>
<dbReference type="PROSITE" id="PS51017">
    <property type="entry name" value="CCT"/>
    <property type="match status" value="1"/>
</dbReference>
<dbReference type="InterPro" id="IPR045281">
    <property type="entry name" value="CONSTANS-like"/>
</dbReference>
<comment type="subcellular location">
    <subcellularLocation>
        <location evidence="1">Nucleus</location>
    </subcellularLocation>
</comment>
<dbReference type="EMBL" id="BEYU01000011">
    <property type="protein sequence ID" value="GBG25061.1"/>
    <property type="molecule type" value="Genomic_DNA"/>
</dbReference>
<feature type="domain" description="CCT" evidence="4">
    <location>
        <begin position="308"/>
        <end position="350"/>
    </location>
</feature>
<feature type="compositionally biased region" description="Acidic residues" evidence="3">
    <location>
        <begin position="123"/>
        <end position="136"/>
    </location>
</feature>
<dbReference type="PANTHER" id="PTHR31319">
    <property type="entry name" value="ZINC FINGER PROTEIN CONSTANS-LIKE 4"/>
    <property type="match status" value="1"/>
</dbReference>
<dbReference type="GO" id="GO:0005634">
    <property type="term" value="C:nucleus"/>
    <property type="evidence" value="ECO:0007669"/>
    <property type="project" value="UniProtKB-SubCell"/>
</dbReference>
<dbReference type="PANTHER" id="PTHR31319:SF77">
    <property type="entry name" value="ZINC FINGER PROTEIN CONSTANS-LIKE 4"/>
    <property type="match status" value="1"/>
</dbReference>
<feature type="compositionally biased region" description="Basic and acidic residues" evidence="3">
    <location>
        <begin position="137"/>
        <end position="147"/>
    </location>
</feature>
<keyword evidence="6" id="KW-1185">Reference proteome</keyword>
<reference evidence="5 6" key="1">
    <citation type="submission" date="2017-12" db="EMBL/GenBank/DDBJ databases">
        <title>Sequencing, de novo assembly and annotation of complete genome of a new Thraustochytrid species, strain FCC1311.</title>
        <authorList>
            <person name="Sedici K."/>
            <person name="Godart F."/>
            <person name="Aiese Cigliano R."/>
            <person name="Sanseverino W."/>
            <person name="Barakat M."/>
            <person name="Ortet P."/>
            <person name="Marechal E."/>
            <person name="Cagnac O."/>
            <person name="Amato A."/>
        </authorList>
    </citation>
    <scope>NUCLEOTIDE SEQUENCE [LARGE SCALE GENOMIC DNA]</scope>
</reference>